<feature type="compositionally biased region" description="Basic residues" evidence="1">
    <location>
        <begin position="1"/>
        <end position="11"/>
    </location>
</feature>
<dbReference type="Proteomes" id="UP000663852">
    <property type="component" value="Unassembled WGS sequence"/>
</dbReference>
<evidence type="ECO:0000256" key="1">
    <source>
        <dbReference type="SAM" id="MobiDB-lite"/>
    </source>
</evidence>
<evidence type="ECO:0000313" key="2">
    <source>
        <dbReference type="EMBL" id="CAF1497866.1"/>
    </source>
</evidence>
<sequence>MAKKTKSKQKTKTSTDQSDENKHVLLRDLTSNMLLIVNVEDIASSQTMKMGVGKVVSYVGKDRLHGRGTILLIGTDEQCMELLQVLEKNNEPKRNDKSESTLHINDEEEESDYDDENEEVENSKINEKRDNISTQSGGSGTLTANPTTVNASTANITSTKEKDSSNTSSTNNKRPLPLANKRTNMTDENSPSAKRRKSTDDDDMYLRGRILALQEEIKKLKSIIHDMETNWMPRPDPATIKYFSTIVSLCTGEDIDYEEDKGEKIAKIIDILAMSEEELDHCNDKNSIRNTCRKIVRIVFKQELEDITFPYGRILKKKKYQARMSAIRDYGRITHPMESIKFNDGELNNAMGSDFYKRDREVKLKNSESKNNCRSDQSTSEDSDG</sequence>
<evidence type="ECO:0000313" key="4">
    <source>
        <dbReference type="Proteomes" id="UP000663828"/>
    </source>
</evidence>
<gene>
    <name evidence="2" type="ORF">EDS130_LOCUS42441</name>
    <name evidence="3" type="ORF">XAT740_LOCUS46327</name>
</gene>
<evidence type="ECO:0000313" key="3">
    <source>
        <dbReference type="EMBL" id="CAF1588830.1"/>
    </source>
</evidence>
<feature type="compositionally biased region" description="Basic and acidic residues" evidence="1">
    <location>
        <begin position="90"/>
        <end position="100"/>
    </location>
</feature>
<proteinExistence type="predicted"/>
<feature type="region of interest" description="Disordered" evidence="1">
    <location>
        <begin position="1"/>
        <end position="22"/>
    </location>
</feature>
<feature type="compositionally biased region" description="Basic and acidic residues" evidence="1">
    <location>
        <begin position="121"/>
        <end position="131"/>
    </location>
</feature>
<keyword evidence="4" id="KW-1185">Reference proteome</keyword>
<reference evidence="3" key="1">
    <citation type="submission" date="2021-02" db="EMBL/GenBank/DDBJ databases">
        <authorList>
            <person name="Nowell W R."/>
        </authorList>
    </citation>
    <scope>NUCLEOTIDE SEQUENCE</scope>
</reference>
<dbReference type="OrthoDB" id="10163759at2759"/>
<feature type="compositionally biased region" description="Polar residues" evidence="1">
    <location>
        <begin position="181"/>
        <end position="192"/>
    </location>
</feature>
<dbReference type="Proteomes" id="UP000663828">
    <property type="component" value="Unassembled WGS sequence"/>
</dbReference>
<dbReference type="AlphaFoldDB" id="A0A815ZTC2"/>
<feature type="region of interest" description="Disordered" evidence="1">
    <location>
        <begin position="90"/>
        <end position="201"/>
    </location>
</feature>
<accession>A0A815ZTC2</accession>
<name>A0A815ZTC2_ADIRI</name>
<dbReference type="EMBL" id="CAJNOJ010000618">
    <property type="protein sequence ID" value="CAF1497866.1"/>
    <property type="molecule type" value="Genomic_DNA"/>
</dbReference>
<feature type="compositionally biased region" description="Polar residues" evidence="1">
    <location>
        <begin position="132"/>
        <end position="156"/>
    </location>
</feature>
<dbReference type="EMBL" id="CAJNOR010006202">
    <property type="protein sequence ID" value="CAF1588830.1"/>
    <property type="molecule type" value="Genomic_DNA"/>
</dbReference>
<feature type="compositionally biased region" description="Acidic residues" evidence="1">
    <location>
        <begin position="106"/>
        <end position="120"/>
    </location>
</feature>
<protein>
    <submittedName>
        <fullName evidence="3">Uncharacterized protein</fullName>
    </submittedName>
</protein>
<feature type="region of interest" description="Disordered" evidence="1">
    <location>
        <begin position="366"/>
        <end position="385"/>
    </location>
</feature>
<comment type="caution">
    <text evidence="3">The sequence shown here is derived from an EMBL/GenBank/DDBJ whole genome shotgun (WGS) entry which is preliminary data.</text>
</comment>
<organism evidence="3 4">
    <name type="scientific">Adineta ricciae</name>
    <name type="common">Rotifer</name>
    <dbReference type="NCBI Taxonomy" id="249248"/>
    <lineage>
        <taxon>Eukaryota</taxon>
        <taxon>Metazoa</taxon>
        <taxon>Spiralia</taxon>
        <taxon>Gnathifera</taxon>
        <taxon>Rotifera</taxon>
        <taxon>Eurotatoria</taxon>
        <taxon>Bdelloidea</taxon>
        <taxon>Adinetida</taxon>
        <taxon>Adinetidae</taxon>
        <taxon>Adineta</taxon>
    </lineage>
</organism>